<gene>
    <name evidence="2" type="ORF">RR48_13818</name>
</gene>
<name>A0A194RHA7_PAPMA</name>
<reference evidence="2 3" key="1">
    <citation type="journal article" date="2015" name="Nat. Commun.">
        <title>Outbred genome sequencing and CRISPR/Cas9 gene editing in butterflies.</title>
        <authorList>
            <person name="Li X."/>
            <person name="Fan D."/>
            <person name="Zhang W."/>
            <person name="Liu G."/>
            <person name="Zhang L."/>
            <person name="Zhao L."/>
            <person name="Fang X."/>
            <person name="Chen L."/>
            <person name="Dong Y."/>
            <person name="Chen Y."/>
            <person name="Ding Y."/>
            <person name="Zhao R."/>
            <person name="Feng M."/>
            <person name="Zhu Y."/>
            <person name="Feng Y."/>
            <person name="Jiang X."/>
            <person name="Zhu D."/>
            <person name="Xiang H."/>
            <person name="Feng X."/>
            <person name="Li S."/>
            <person name="Wang J."/>
            <person name="Zhang G."/>
            <person name="Kronforst M.R."/>
            <person name="Wang W."/>
        </authorList>
    </citation>
    <scope>NUCLEOTIDE SEQUENCE [LARGE SCALE GENOMIC DNA]</scope>
    <source>
        <strain evidence="2">Ya'a_city_454_Pm</strain>
        <tissue evidence="2">Whole body</tissue>
    </source>
</reference>
<accession>A0A194RHA7</accession>
<sequence length="182" mass="20627">MKICKALNSLHEQRRIYGSENGEDLPRYISSPQRQASPFPLESTNRRFYRRNRNSKGEEVFTAEAGGTLSRRNRRPEDFPHDTASRNPRNCHINGSSSGGQNSERECDSPPEPAPPEVPPRGPSLHVTLRHRTTPCDPPTDSDRLFLSEGSKRHFDVAAHRDPSRPRLAKMARTYIESLTVI</sequence>
<organism evidence="2 3">
    <name type="scientific">Papilio machaon</name>
    <name type="common">Old World swallowtail butterfly</name>
    <dbReference type="NCBI Taxonomy" id="76193"/>
    <lineage>
        <taxon>Eukaryota</taxon>
        <taxon>Metazoa</taxon>
        <taxon>Ecdysozoa</taxon>
        <taxon>Arthropoda</taxon>
        <taxon>Hexapoda</taxon>
        <taxon>Insecta</taxon>
        <taxon>Pterygota</taxon>
        <taxon>Neoptera</taxon>
        <taxon>Endopterygota</taxon>
        <taxon>Lepidoptera</taxon>
        <taxon>Glossata</taxon>
        <taxon>Ditrysia</taxon>
        <taxon>Papilionoidea</taxon>
        <taxon>Papilionidae</taxon>
        <taxon>Papilioninae</taxon>
        <taxon>Papilio</taxon>
    </lineage>
</organism>
<feature type="compositionally biased region" description="Polar residues" evidence="1">
    <location>
        <begin position="85"/>
        <end position="102"/>
    </location>
</feature>
<evidence type="ECO:0000313" key="2">
    <source>
        <dbReference type="EMBL" id="KPJ16962.1"/>
    </source>
</evidence>
<feature type="region of interest" description="Disordered" evidence="1">
    <location>
        <begin position="18"/>
        <end position="142"/>
    </location>
</feature>
<dbReference type="Proteomes" id="UP000053240">
    <property type="component" value="Unassembled WGS sequence"/>
</dbReference>
<dbReference type="EMBL" id="KQ460205">
    <property type="protein sequence ID" value="KPJ16962.1"/>
    <property type="molecule type" value="Genomic_DNA"/>
</dbReference>
<feature type="compositionally biased region" description="Basic and acidic residues" evidence="1">
    <location>
        <begin position="75"/>
        <end position="84"/>
    </location>
</feature>
<evidence type="ECO:0000313" key="3">
    <source>
        <dbReference type="Proteomes" id="UP000053240"/>
    </source>
</evidence>
<dbReference type="InParanoid" id="A0A194RHA7"/>
<feature type="compositionally biased region" description="Pro residues" evidence="1">
    <location>
        <begin position="110"/>
        <end position="122"/>
    </location>
</feature>
<protein>
    <submittedName>
        <fullName evidence="2">Uncharacterized protein</fullName>
    </submittedName>
</protein>
<evidence type="ECO:0000256" key="1">
    <source>
        <dbReference type="SAM" id="MobiDB-lite"/>
    </source>
</evidence>
<keyword evidence="3" id="KW-1185">Reference proteome</keyword>
<dbReference type="AlphaFoldDB" id="A0A194RHA7"/>
<proteinExistence type="predicted"/>